<accession>A0A017H8K7</accession>
<dbReference type="Gene3D" id="3.40.50.1820">
    <property type="entry name" value="alpha/beta hydrolase"/>
    <property type="match status" value="1"/>
</dbReference>
<protein>
    <submittedName>
        <fullName evidence="3">Esterase/lipase</fullName>
    </submittedName>
</protein>
<dbReference type="Proteomes" id="UP000025047">
    <property type="component" value="Unassembled WGS sequence"/>
</dbReference>
<dbReference type="AlphaFoldDB" id="A0A017H8K7"/>
<organism evidence="3 4">
    <name type="scientific">Limimaricola hongkongensis DSM 17492</name>
    <dbReference type="NCBI Taxonomy" id="1122180"/>
    <lineage>
        <taxon>Bacteria</taxon>
        <taxon>Pseudomonadati</taxon>
        <taxon>Pseudomonadota</taxon>
        <taxon>Alphaproteobacteria</taxon>
        <taxon>Rhodobacterales</taxon>
        <taxon>Paracoccaceae</taxon>
        <taxon>Limimaricola</taxon>
    </lineage>
</organism>
<proteinExistence type="predicted"/>
<comment type="caution">
    <text evidence="3">The sequence shown here is derived from an EMBL/GenBank/DDBJ whole genome shotgun (WGS) entry which is preliminary data.</text>
</comment>
<feature type="domain" description="Alpha/beta hydrolase fold-3" evidence="2">
    <location>
        <begin position="66"/>
        <end position="179"/>
    </location>
</feature>
<dbReference type="HOGENOM" id="CLU_012494_4_7_5"/>
<dbReference type="eggNOG" id="COG0657">
    <property type="taxonomic scope" value="Bacteria"/>
</dbReference>
<dbReference type="RefSeq" id="WP_017929214.1">
    <property type="nucleotide sequence ID" value="NZ_KB823000.1"/>
</dbReference>
<dbReference type="OrthoDB" id="9771666at2"/>
<dbReference type="PATRIC" id="fig|1122180.6.peg.2249"/>
<name>A0A017H8K7_9RHOB</name>
<sequence>MTTRAEIDEAYANASHIPGGMAYPDRWAEAAAAFRAAHPPEEIAYGAGARHRLDLFWPESTARGAVVFVHGGFWKAFDKSTWSHLAAGALAQGWAVAMPSYTLAPEARIAAMTREIEAAIGAVAEAVPGPLRLAGHSAGGHLVARMACADLSPPWRDRVARIVPISPLSDLRPLMGATMNDDLRLDAAEAAAESPLLCDQVDLPMTVWVGAVERPAFLDQARWLAERRGCDLVEAPGRHHFDVIEELADPDSPLMRALLG</sequence>
<keyword evidence="1" id="KW-0378">Hydrolase</keyword>
<dbReference type="PANTHER" id="PTHR48081:SF33">
    <property type="entry name" value="KYNURENINE FORMAMIDASE"/>
    <property type="match status" value="1"/>
</dbReference>
<keyword evidence="4" id="KW-1185">Reference proteome</keyword>
<dbReference type="InterPro" id="IPR029058">
    <property type="entry name" value="AB_hydrolase_fold"/>
</dbReference>
<evidence type="ECO:0000313" key="4">
    <source>
        <dbReference type="Proteomes" id="UP000025047"/>
    </source>
</evidence>
<dbReference type="Pfam" id="PF07859">
    <property type="entry name" value="Abhydrolase_3"/>
    <property type="match status" value="1"/>
</dbReference>
<dbReference type="SUPFAM" id="SSF53474">
    <property type="entry name" value="alpha/beta-Hydrolases"/>
    <property type="match status" value="1"/>
</dbReference>
<dbReference type="STRING" id="1122180.Lokhon_02270"/>
<reference evidence="3 4" key="1">
    <citation type="submission" date="2013-03" db="EMBL/GenBank/DDBJ databases">
        <authorList>
            <person name="Fiebig A."/>
            <person name="Goeker M."/>
            <person name="Klenk H.-P.P."/>
        </authorList>
    </citation>
    <scope>NUCLEOTIDE SEQUENCE [LARGE SCALE GENOMIC DNA]</scope>
    <source>
        <strain evidence="3 4">DSM 17492</strain>
    </source>
</reference>
<dbReference type="PANTHER" id="PTHR48081">
    <property type="entry name" value="AB HYDROLASE SUPERFAMILY PROTEIN C4A8.06C"/>
    <property type="match status" value="1"/>
</dbReference>
<evidence type="ECO:0000313" key="3">
    <source>
        <dbReference type="EMBL" id="EYD70630.1"/>
    </source>
</evidence>
<evidence type="ECO:0000259" key="2">
    <source>
        <dbReference type="Pfam" id="PF07859"/>
    </source>
</evidence>
<evidence type="ECO:0000256" key="1">
    <source>
        <dbReference type="ARBA" id="ARBA00022801"/>
    </source>
</evidence>
<dbReference type="GO" id="GO:0016787">
    <property type="term" value="F:hydrolase activity"/>
    <property type="evidence" value="ECO:0007669"/>
    <property type="project" value="UniProtKB-KW"/>
</dbReference>
<dbReference type="InterPro" id="IPR013094">
    <property type="entry name" value="AB_hydrolase_3"/>
</dbReference>
<dbReference type="EMBL" id="APGJ01000007">
    <property type="protein sequence ID" value="EYD70630.1"/>
    <property type="molecule type" value="Genomic_DNA"/>
</dbReference>
<dbReference type="InterPro" id="IPR050300">
    <property type="entry name" value="GDXG_lipolytic_enzyme"/>
</dbReference>
<gene>
    <name evidence="3" type="ORF">Lokhon_02270</name>
</gene>